<comment type="caution">
    <text evidence="1">The sequence shown here is derived from an EMBL/GenBank/DDBJ whole genome shotgun (WGS) entry which is preliminary data.</text>
</comment>
<dbReference type="RefSeq" id="WP_152125362.1">
    <property type="nucleotide sequence ID" value="NZ_WELI01000006.1"/>
</dbReference>
<keyword evidence="2" id="KW-1185">Reference proteome</keyword>
<accession>A0A7J5TXB0</accession>
<evidence type="ECO:0000313" key="2">
    <source>
        <dbReference type="Proteomes" id="UP000488299"/>
    </source>
</evidence>
<sequence length="703" mass="70582">MKHLLHVSSLPHSSSCQSRRPAQLRLWLTLLLLVGSLSASLAQTVNWTGATSSNWNIASNWNPATVPTATNDVVISSTATTQPTLSTTAVAKSVEVRSGASLSISSAGSLTVNGNKVVLSGPTTAFYNGGTVVNEGSLVLGSTGAVGLHGLWNVSSFSNVAGGSIRIDRSTITGLNNQGNFVNSASITIGASATVGTYGLTNNNGSFSNVTGGSIQIDRSSLYSLLNTGLNGSNASFINSASITIGASATVGETALYNEVAFTNTATGSISLDQGSIYCFRNNSGSFINSGSLAIGTLTSGGIIGLWNRVLFTNTVGARIFIDRATGTGLFNDPGSSISFVNAATITIGTGVTGTAINNQATFNNQGCPALIQSLGNGVITNSASFSNTGTIIENASGNSNISFNGGLVQNLNGGSFTVASGPAPVTGAGLYWRGCTSTNWNTAANWYPATVPTPTDNVIILLGAANMPTLSTTAVANSVEVQSGASLSIGGGGSLTINGNKTVSGNTTGFYNGGTVVNAGALILGNSGSVGQRGLWNVSSFSNMTGGNITIDRASNRALLNDLNGSFVNSASITIGASNTVTASVGLENSSSFTNQTGGSITIDRATFAGLNNLSGSSFINSGILNIGATANVGLVGLGNSALFRNASGGSITISRASGAVLNNQTGGIFVNLASLTIGAGGSPSTIGLRSTIKGVRHFCRA</sequence>
<gene>
    <name evidence="1" type="ORF">F5984_16765</name>
</gene>
<dbReference type="Proteomes" id="UP000488299">
    <property type="component" value="Unassembled WGS sequence"/>
</dbReference>
<proteinExistence type="predicted"/>
<organism evidence="1 2">
    <name type="scientific">Rudanella paleaurantiibacter</name>
    <dbReference type="NCBI Taxonomy" id="2614655"/>
    <lineage>
        <taxon>Bacteria</taxon>
        <taxon>Pseudomonadati</taxon>
        <taxon>Bacteroidota</taxon>
        <taxon>Cytophagia</taxon>
        <taxon>Cytophagales</taxon>
        <taxon>Cytophagaceae</taxon>
        <taxon>Rudanella</taxon>
    </lineage>
</organism>
<reference evidence="1 2" key="1">
    <citation type="submission" date="2019-10" db="EMBL/GenBank/DDBJ databases">
        <title>Rudanella paleaurantiibacter sp. nov., isolated from sludge.</title>
        <authorList>
            <person name="Xu S.Q."/>
        </authorList>
    </citation>
    <scope>NUCLEOTIDE SEQUENCE [LARGE SCALE GENOMIC DNA]</scope>
    <source>
        <strain evidence="1 2">HX-22-17</strain>
    </source>
</reference>
<evidence type="ECO:0000313" key="1">
    <source>
        <dbReference type="EMBL" id="KAB7729282.1"/>
    </source>
</evidence>
<dbReference type="EMBL" id="WELI01000006">
    <property type="protein sequence ID" value="KAB7729282.1"/>
    <property type="molecule type" value="Genomic_DNA"/>
</dbReference>
<evidence type="ECO:0008006" key="3">
    <source>
        <dbReference type="Google" id="ProtNLM"/>
    </source>
</evidence>
<dbReference type="AlphaFoldDB" id="A0A7J5TXB0"/>
<name>A0A7J5TXB0_9BACT</name>
<protein>
    <recommendedName>
        <fullName evidence="3">G8 domain-containing protein</fullName>
    </recommendedName>
</protein>